<evidence type="ECO:0000313" key="2">
    <source>
        <dbReference type="Proteomes" id="UP000199213"/>
    </source>
</evidence>
<dbReference type="RefSeq" id="WP_176798028.1">
    <property type="nucleotide sequence ID" value="NZ_FNFM01000010.1"/>
</dbReference>
<name>A0A1G9DPM1_ACTMZ</name>
<organism evidence="1 2">
    <name type="scientific">Actinopolyspora mzabensis</name>
    <dbReference type="NCBI Taxonomy" id="995066"/>
    <lineage>
        <taxon>Bacteria</taxon>
        <taxon>Bacillati</taxon>
        <taxon>Actinomycetota</taxon>
        <taxon>Actinomycetes</taxon>
        <taxon>Actinopolysporales</taxon>
        <taxon>Actinopolysporaceae</taxon>
        <taxon>Actinopolyspora</taxon>
    </lineage>
</organism>
<protein>
    <submittedName>
        <fullName evidence="1">Uncharacterized protein</fullName>
    </submittedName>
</protein>
<dbReference type="Proteomes" id="UP000199213">
    <property type="component" value="Unassembled WGS sequence"/>
</dbReference>
<reference evidence="2" key="1">
    <citation type="submission" date="2016-10" db="EMBL/GenBank/DDBJ databases">
        <authorList>
            <person name="Varghese N."/>
            <person name="Submissions S."/>
        </authorList>
    </citation>
    <scope>NUCLEOTIDE SEQUENCE [LARGE SCALE GENOMIC DNA]</scope>
    <source>
        <strain evidence="2">DSM 45460</strain>
    </source>
</reference>
<dbReference type="AlphaFoldDB" id="A0A1G9DPM1"/>
<evidence type="ECO:0000313" key="1">
    <source>
        <dbReference type="EMBL" id="SDK65780.1"/>
    </source>
</evidence>
<keyword evidence="2" id="KW-1185">Reference proteome</keyword>
<dbReference type="EMBL" id="FNFM01000010">
    <property type="protein sequence ID" value="SDK65780.1"/>
    <property type="molecule type" value="Genomic_DNA"/>
</dbReference>
<proteinExistence type="predicted"/>
<sequence>MPQRYDFSDPGERARCVHEGGPGSVRVWISPHTPTVVQIDTPTVYNRTRWTLAQARHLRAVLDAAIRAGERA</sequence>
<gene>
    <name evidence="1" type="ORF">SAMN04487820_110222</name>
</gene>
<accession>A0A1G9DPM1</accession>